<dbReference type="PANTHER" id="PTHR17490">
    <property type="entry name" value="SUA5"/>
    <property type="match status" value="1"/>
</dbReference>
<evidence type="ECO:0000256" key="10">
    <source>
        <dbReference type="ARBA" id="ARBA00029774"/>
    </source>
</evidence>
<dbReference type="EC" id="2.7.7.87" evidence="3"/>
<dbReference type="GO" id="GO:0005524">
    <property type="term" value="F:ATP binding"/>
    <property type="evidence" value="ECO:0007669"/>
    <property type="project" value="UniProtKB-KW"/>
</dbReference>
<keyword evidence="7" id="KW-0548">Nucleotidyltransferase</keyword>
<dbReference type="GO" id="GO:0006450">
    <property type="term" value="P:regulation of translational fidelity"/>
    <property type="evidence" value="ECO:0007669"/>
    <property type="project" value="TreeGrafter"/>
</dbReference>
<evidence type="ECO:0000256" key="3">
    <source>
        <dbReference type="ARBA" id="ARBA00012584"/>
    </source>
</evidence>
<dbReference type="EMBL" id="DSUH01000300">
    <property type="protein sequence ID" value="HGU33768.1"/>
    <property type="molecule type" value="Genomic_DNA"/>
</dbReference>
<evidence type="ECO:0000256" key="8">
    <source>
        <dbReference type="ARBA" id="ARBA00022741"/>
    </source>
</evidence>
<evidence type="ECO:0000256" key="11">
    <source>
        <dbReference type="ARBA" id="ARBA00048366"/>
    </source>
</evidence>
<proteinExistence type="inferred from homology"/>
<gene>
    <name evidence="13" type="ORF">ENS29_13075</name>
</gene>
<evidence type="ECO:0000256" key="1">
    <source>
        <dbReference type="ARBA" id="ARBA00004496"/>
    </source>
</evidence>
<protein>
    <recommendedName>
        <fullName evidence="10">L-threonylcarbamoyladenylate synthase</fullName>
        <ecNumber evidence="3">2.7.7.87</ecNumber>
    </recommendedName>
    <alternativeName>
        <fullName evidence="10">L-threonylcarbamoyladenylate synthase</fullName>
    </alternativeName>
</protein>
<evidence type="ECO:0000259" key="12">
    <source>
        <dbReference type="PROSITE" id="PS51163"/>
    </source>
</evidence>
<dbReference type="Gene3D" id="3.90.870.10">
    <property type="entry name" value="DHBP synthase"/>
    <property type="match status" value="1"/>
</dbReference>
<dbReference type="GO" id="GO:0003725">
    <property type="term" value="F:double-stranded RNA binding"/>
    <property type="evidence" value="ECO:0007669"/>
    <property type="project" value="InterPro"/>
</dbReference>
<dbReference type="Pfam" id="PF01300">
    <property type="entry name" value="Sua5_yciO_yrdC"/>
    <property type="match status" value="1"/>
</dbReference>
<evidence type="ECO:0000256" key="5">
    <source>
        <dbReference type="ARBA" id="ARBA00022679"/>
    </source>
</evidence>
<organism evidence="13">
    <name type="scientific">Desulfatirhabdium butyrativorans</name>
    <dbReference type="NCBI Taxonomy" id="340467"/>
    <lineage>
        <taxon>Bacteria</taxon>
        <taxon>Pseudomonadati</taxon>
        <taxon>Thermodesulfobacteriota</taxon>
        <taxon>Desulfobacteria</taxon>
        <taxon>Desulfobacterales</taxon>
        <taxon>Desulfatirhabdiaceae</taxon>
        <taxon>Desulfatirhabdium</taxon>
    </lineage>
</organism>
<dbReference type="NCBIfam" id="TIGR00057">
    <property type="entry name" value="L-threonylcarbamoyladenylate synthase"/>
    <property type="match status" value="1"/>
</dbReference>
<keyword evidence="5" id="KW-0808">Transferase</keyword>
<evidence type="ECO:0000313" key="13">
    <source>
        <dbReference type="EMBL" id="HGU33768.1"/>
    </source>
</evidence>
<evidence type="ECO:0000256" key="2">
    <source>
        <dbReference type="ARBA" id="ARBA00007663"/>
    </source>
</evidence>
<comment type="catalytic activity">
    <reaction evidence="11">
        <text>L-threonine + hydrogencarbonate + ATP = L-threonylcarbamoyladenylate + diphosphate + H2O</text>
        <dbReference type="Rhea" id="RHEA:36407"/>
        <dbReference type="ChEBI" id="CHEBI:15377"/>
        <dbReference type="ChEBI" id="CHEBI:17544"/>
        <dbReference type="ChEBI" id="CHEBI:30616"/>
        <dbReference type="ChEBI" id="CHEBI:33019"/>
        <dbReference type="ChEBI" id="CHEBI:57926"/>
        <dbReference type="ChEBI" id="CHEBI:73682"/>
        <dbReference type="EC" id="2.7.7.87"/>
    </reaction>
</comment>
<keyword evidence="8" id="KW-0547">Nucleotide-binding</keyword>
<comment type="similarity">
    <text evidence="2">Belongs to the SUA5 family.</text>
</comment>
<accession>A0A7C4RTH6</accession>
<comment type="subcellular location">
    <subcellularLocation>
        <location evidence="1">Cytoplasm</location>
    </subcellularLocation>
</comment>
<name>A0A7C4RTH6_9BACT</name>
<reference evidence="13" key="1">
    <citation type="journal article" date="2020" name="mSystems">
        <title>Genome- and Community-Level Interaction Insights into Carbon Utilization and Element Cycling Functions of Hydrothermarchaeota in Hydrothermal Sediment.</title>
        <authorList>
            <person name="Zhou Z."/>
            <person name="Liu Y."/>
            <person name="Xu W."/>
            <person name="Pan J."/>
            <person name="Luo Z.H."/>
            <person name="Li M."/>
        </authorList>
    </citation>
    <scope>NUCLEOTIDE SEQUENCE [LARGE SCALE GENOMIC DNA]</scope>
    <source>
        <strain evidence="13">SpSt-477</strain>
    </source>
</reference>
<evidence type="ECO:0000256" key="4">
    <source>
        <dbReference type="ARBA" id="ARBA00022490"/>
    </source>
</evidence>
<dbReference type="AlphaFoldDB" id="A0A7C4RTH6"/>
<dbReference type="InterPro" id="IPR017945">
    <property type="entry name" value="DHBP_synth_RibB-like_a/b_dom"/>
</dbReference>
<keyword evidence="6" id="KW-0819">tRNA processing</keyword>
<dbReference type="InterPro" id="IPR006070">
    <property type="entry name" value="Sua5-like_dom"/>
</dbReference>
<dbReference type="PROSITE" id="PS51163">
    <property type="entry name" value="YRDC"/>
    <property type="match status" value="1"/>
</dbReference>
<dbReference type="GO" id="GO:0005737">
    <property type="term" value="C:cytoplasm"/>
    <property type="evidence" value="ECO:0007669"/>
    <property type="project" value="UniProtKB-SubCell"/>
</dbReference>
<keyword evidence="9" id="KW-0067">ATP-binding</keyword>
<evidence type="ECO:0000256" key="9">
    <source>
        <dbReference type="ARBA" id="ARBA00022840"/>
    </source>
</evidence>
<dbReference type="GO" id="GO:0008033">
    <property type="term" value="P:tRNA processing"/>
    <property type="evidence" value="ECO:0007669"/>
    <property type="project" value="UniProtKB-KW"/>
</dbReference>
<dbReference type="SUPFAM" id="SSF55821">
    <property type="entry name" value="YrdC/RibB"/>
    <property type="match status" value="1"/>
</dbReference>
<evidence type="ECO:0000256" key="6">
    <source>
        <dbReference type="ARBA" id="ARBA00022694"/>
    </source>
</evidence>
<dbReference type="PANTHER" id="PTHR17490:SF16">
    <property type="entry name" value="THREONYLCARBAMOYL-AMP SYNTHASE"/>
    <property type="match status" value="1"/>
</dbReference>
<dbReference type="InterPro" id="IPR050156">
    <property type="entry name" value="TC-AMP_synthase_SUA5"/>
</dbReference>
<keyword evidence="4" id="KW-0963">Cytoplasm</keyword>
<sequence>MPEIRVIDPLRPDPDVIRHAGGMLRSGSVVCFPTSGLYGLGAVWNDEAAVRRIYAIKGRDRSKPILILVRNRSDISDLVTEIPDAAIRLMDRFWPGRLTLVFAAASSVPEILTAGSGKIGIRLPAHRVAQALIEETGAPITGTSANVSGEAGCSSIAELAAEVRTSVDLVLDAGALAGGSGSTVVDVTTDPVRVLRWGAVSMGEFQEVVERWQGL</sequence>
<feature type="domain" description="YrdC-like" evidence="12">
    <location>
        <begin position="14"/>
        <end position="200"/>
    </location>
</feature>
<dbReference type="GO" id="GO:0000049">
    <property type="term" value="F:tRNA binding"/>
    <property type="evidence" value="ECO:0007669"/>
    <property type="project" value="TreeGrafter"/>
</dbReference>
<dbReference type="GO" id="GO:0061710">
    <property type="term" value="F:L-threonylcarbamoyladenylate synthase"/>
    <property type="evidence" value="ECO:0007669"/>
    <property type="project" value="UniProtKB-EC"/>
</dbReference>
<comment type="caution">
    <text evidence="13">The sequence shown here is derived from an EMBL/GenBank/DDBJ whole genome shotgun (WGS) entry which is preliminary data.</text>
</comment>
<evidence type="ECO:0000256" key="7">
    <source>
        <dbReference type="ARBA" id="ARBA00022695"/>
    </source>
</evidence>